<evidence type="ECO:0000259" key="12">
    <source>
        <dbReference type="Pfam" id="PF05609"/>
    </source>
</evidence>
<dbReference type="GO" id="GO:0001671">
    <property type="term" value="F:ATPase activator activity"/>
    <property type="evidence" value="ECO:0007669"/>
    <property type="project" value="InterPro"/>
</dbReference>
<accession>A0AAN9G450</accession>
<evidence type="ECO:0000256" key="10">
    <source>
        <dbReference type="SAM" id="MobiDB-lite"/>
    </source>
</evidence>
<feature type="region of interest" description="Disordered" evidence="10">
    <location>
        <begin position="1"/>
        <end position="135"/>
    </location>
</feature>
<reference evidence="13 14" key="1">
    <citation type="submission" date="2024-02" db="EMBL/GenBank/DDBJ databases">
        <title>Chromosome-scale genome assembly of the rough periwinkle Littorina saxatilis.</title>
        <authorList>
            <person name="De Jode A."/>
            <person name="Faria R."/>
            <person name="Formenti G."/>
            <person name="Sims Y."/>
            <person name="Smith T.P."/>
            <person name="Tracey A."/>
            <person name="Wood J.M.D."/>
            <person name="Zagrodzka Z.B."/>
            <person name="Johannesson K."/>
            <person name="Butlin R.K."/>
            <person name="Leder E.H."/>
        </authorList>
    </citation>
    <scope>NUCLEOTIDE SEQUENCE [LARGE SCALE GENOMIC DNA]</scope>
    <source>
        <strain evidence="13">Snail1</strain>
        <tissue evidence="13">Muscle</tissue>
    </source>
</reference>
<name>A0AAN9G450_9CAEN</name>
<keyword evidence="5 11" id="KW-1133">Transmembrane helix</keyword>
<dbReference type="Proteomes" id="UP001374579">
    <property type="component" value="Unassembled WGS sequence"/>
</dbReference>
<dbReference type="GO" id="GO:0061024">
    <property type="term" value="P:membrane organization"/>
    <property type="evidence" value="ECO:0007669"/>
    <property type="project" value="TreeGrafter"/>
</dbReference>
<feature type="transmembrane region" description="Helical" evidence="11">
    <location>
        <begin position="143"/>
        <end position="163"/>
    </location>
</feature>
<sequence>MSRSPYNLRRNPPKRSPYKEEEEEEEEDSEEEETRSPRQRGARNTSHRAQSDDSYISDRDYNSSALSTTASESFDYHPGTSPSESSEGGKYKKLYPPLPSGSPGGGERSPRSSPEVSSQRLSGVRRHSLESSSSQGKKDKEKVYSFWQWFCVVAIVLLLVYLISNRLVSKTEQISGLQNKPVSFLEFLQKMDELKGKFPGQSERFWKVVTASAKHVLDSDRQSTYPAILLMVAKKSNAALAASIAQAVAEAFESTLRGQTSSHLAASLNLTTHPGKVKSDSQKLELDNWLREKLEHSHDAVVVNHLETLEPNAALLLHGYCDGDNAPYKNAMLILGLFVESAVDNSKAAEAVLRDLWTADLTEDKVGALLSRVANNVALVSESKQ</sequence>
<evidence type="ECO:0000256" key="1">
    <source>
        <dbReference type="ARBA" id="ARBA00004259"/>
    </source>
</evidence>
<evidence type="ECO:0000256" key="7">
    <source>
        <dbReference type="ARBA" id="ARBA00023180"/>
    </source>
</evidence>
<evidence type="ECO:0000256" key="5">
    <source>
        <dbReference type="ARBA" id="ARBA00022989"/>
    </source>
</evidence>
<feature type="domain" description="Torsin-1A-interacting protein 1/2 AAA+ activator" evidence="12">
    <location>
        <begin position="183"/>
        <end position="364"/>
    </location>
</feature>
<keyword evidence="3" id="KW-0597">Phosphoprotein</keyword>
<gene>
    <name evidence="13" type="ORF">V1264_006110</name>
</gene>
<feature type="compositionally biased region" description="Polar residues" evidence="10">
    <location>
        <begin position="42"/>
        <end position="54"/>
    </location>
</feature>
<dbReference type="Pfam" id="PF05609">
    <property type="entry name" value="LAP1_C"/>
    <property type="match status" value="1"/>
</dbReference>
<keyword evidence="8" id="KW-0539">Nucleus</keyword>
<feature type="compositionally biased region" description="Polar residues" evidence="10">
    <location>
        <begin position="62"/>
        <end position="72"/>
    </location>
</feature>
<evidence type="ECO:0000256" key="11">
    <source>
        <dbReference type="SAM" id="Phobius"/>
    </source>
</evidence>
<proteinExistence type="inferred from homology"/>
<dbReference type="PANTHER" id="PTHR18843">
    <property type="entry name" value="TORSIN-1A-INTERACTING PROTEIN"/>
    <property type="match status" value="1"/>
</dbReference>
<keyword evidence="4 11" id="KW-0812">Transmembrane</keyword>
<dbReference type="Gene3D" id="3.40.50.12190">
    <property type="match status" value="1"/>
</dbReference>
<protein>
    <recommendedName>
        <fullName evidence="12">Torsin-1A-interacting protein 1/2 AAA+ activator domain-containing protein</fullName>
    </recommendedName>
</protein>
<evidence type="ECO:0000256" key="2">
    <source>
        <dbReference type="ARBA" id="ARBA00007860"/>
    </source>
</evidence>
<organism evidence="13 14">
    <name type="scientific">Littorina saxatilis</name>
    <dbReference type="NCBI Taxonomy" id="31220"/>
    <lineage>
        <taxon>Eukaryota</taxon>
        <taxon>Metazoa</taxon>
        <taxon>Spiralia</taxon>
        <taxon>Lophotrochozoa</taxon>
        <taxon>Mollusca</taxon>
        <taxon>Gastropoda</taxon>
        <taxon>Caenogastropoda</taxon>
        <taxon>Littorinimorpha</taxon>
        <taxon>Littorinoidea</taxon>
        <taxon>Littorinidae</taxon>
        <taxon>Littorina</taxon>
    </lineage>
</organism>
<comment type="caution">
    <text evidence="13">The sequence shown here is derived from an EMBL/GenBank/DDBJ whole genome shotgun (WGS) entry which is preliminary data.</text>
</comment>
<dbReference type="EMBL" id="JBAMIC010000018">
    <property type="protein sequence ID" value="KAK7094576.1"/>
    <property type="molecule type" value="Genomic_DNA"/>
</dbReference>
<comment type="subcellular location">
    <subcellularLocation>
        <location evidence="9">Endomembrane system</location>
        <topology evidence="9">Single-pass membrane protein</topology>
    </subcellularLocation>
    <subcellularLocation>
        <location evidence="1">Nucleus envelope</location>
    </subcellularLocation>
</comment>
<evidence type="ECO:0000313" key="14">
    <source>
        <dbReference type="Proteomes" id="UP001374579"/>
    </source>
</evidence>
<comment type="similarity">
    <text evidence="2">Belongs to the TOR1AIP family.</text>
</comment>
<keyword evidence="6 11" id="KW-0472">Membrane</keyword>
<feature type="compositionally biased region" description="Low complexity" evidence="10">
    <location>
        <begin position="78"/>
        <end position="88"/>
    </location>
</feature>
<dbReference type="InterPro" id="IPR046753">
    <property type="entry name" value="TOIP1/2_C"/>
</dbReference>
<dbReference type="AlphaFoldDB" id="A0AAN9G450"/>
<keyword evidence="7" id="KW-0325">Glycoprotein</keyword>
<evidence type="ECO:0000256" key="4">
    <source>
        <dbReference type="ARBA" id="ARBA00022692"/>
    </source>
</evidence>
<dbReference type="GO" id="GO:0016020">
    <property type="term" value="C:membrane"/>
    <property type="evidence" value="ECO:0007669"/>
    <property type="project" value="TreeGrafter"/>
</dbReference>
<dbReference type="InterPro" id="IPR038599">
    <property type="entry name" value="LAP1C-like_C_sf"/>
</dbReference>
<evidence type="ECO:0000256" key="9">
    <source>
        <dbReference type="ARBA" id="ARBA00037847"/>
    </source>
</evidence>
<dbReference type="InterPro" id="IPR008662">
    <property type="entry name" value="TOIP1/2"/>
</dbReference>
<evidence type="ECO:0000313" key="13">
    <source>
        <dbReference type="EMBL" id="KAK7094576.1"/>
    </source>
</evidence>
<evidence type="ECO:0000256" key="6">
    <source>
        <dbReference type="ARBA" id="ARBA00023136"/>
    </source>
</evidence>
<dbReference type="PANTHER" id="PTHR18843:SF7">
    <property type="entry name" value="LAMINA-ASSOCIATED POLYPEPTIDE 1B ISOFORM 1-RELATED"/>
    <property type="match status" value="1"/>
</dbReference>
<feature type="compositionally biased region" description="Acidic residues" evidence="10">
    <location>
        <begin position="20"/>
        <end position="33"/>
    </location>
</feature>
<evidence type="ECO:0000256" key="8">
    <source>
        <dbReference type="ARBA" id="ARBA00023242"/>
    </source>
</evidence>
<dbReference type="GO" id="GO:0005635">
    <property type="term" value="C:nuclear envelope"/>
    <property type="evidence" value="ECO:0007669"/>
    <property type="project" value="UniProtKB-SubCell"/>
</dbReference>
<keyword evidence="14" id="KW-1185">Reference proteome</keyword>
<evidence type="ECO:0000256" key="3">
    <source>
        <dbReference type="ARBA" id="ARBA00022553"/>
    </source>
</evidence>